<organism evidence="2 3">
    <name type="scientific">Lentilactobacillus kisonensis F0435</name>
    <dbReference type="NCBI Taxonomy" id="797516"/>
    <lineage>
        <taxon>Bacteria</taxon>
        <taxon>Bacillati</taxon>
        <taxon>Bacillota</taxon>
        <taxon>Bacilli</taxon>
        <taxon>Lactobacillales</taxon>
        <taxon>Lactobacillaceae</taxon>
        <taxon>Lentilactobacillus</taxon>
    </lineage>
</organism>
<dbReference type="Pfam" id="PF07314">
    <property type="entry name" value="Lit"/>
    <property type="match status" value="1"/>
</dbReference>
<dbReference type="STRING" id="797516.HMPREF9104_02784"/>
<keyword evidence="1" id="KW-1133">Transmembrane helix</keyword>
<feature type="transmembrane region" description="Helical" evidence="1">
    <location>
        <begin position="14"/>
        <end position="40"/>
    </location>
</feature>
<feature type="transmembrane region" description="Helical" evidence="1">
    <location>
        <begin position="186"/>
        <end position="208"/>
    </location>
</feature>
<dbReference type="HOGENOM" id="CLU_093826_1_1_9"/>
<name>H1LJJ2_9LACO</name>
<dbReference type="OrthoDB" id="9813051at2"/>
<dbReference type="NCBIfam" id="TIGR01906">
    <property type="entry name" value="integ_TIGR01906"/>
    <property type="match status" value="1"/>
</dbReference>
<dbReference type="Proteomes" id="UP000005025">
    <property type="component" value="Unassembled WGS sequence"/>
</dbReference>
<evidence type="ECO:0000313" key="3">
    <source>
        <dbReference type="Proteomes" id="UP000005025"/>
    </source>
</evidence>
<dbReference type="EMBL" id="AGRJ01000236">
    <property type="protein sequence ID" value="EHO48564.1"/>
    <property type="molecule type" value="Genomic_DNA"/>
</dbReference>
<protein>
    <submittedName>
        <fullName evidence="2">TIGR01906 family protein</fullName>
    </submittedName>
</protein>
<keyword evidence="1" id="KW-0812">Transmembrane</keyword>
<dbReference type="PATRIC" id="fig|797516.3.peg.2503"/>
<accession>H1LJJ2</accession>
<proteinExistence type="predicted"/>
<dbReference type="InterPro" id="IPR010178">
    <property type="entry name" value="Lit"/>
</dbReference>
<evidence type="ECO:0000256" key="1">
    <source>
        <dbReference type="SAM" id="Phobius"/>
    </source>
</evidence>
<feature type="transmembrane region" description="Helical" evidence="1">
    <location>
        <begin position="126"/>
        <end position="150"/>
    </location>
</feature>
<feature type="transmembrane region" description="Helical" evidence="1">
    <location>
        <begin position="96"/>
        <end position="119"/>
    </location>
</feature>
<sequence>MIGGFNVKLTLKQISFSIIIILGCLSLAIFLTVNSVWLFAINIPMLHLVKATGLEPTQMLHEYTQIIKYLQLPWISSLHFHYFFSSMKGMQHFSDVRHLIMLNNFVGLFLVPITGYLLHRLNKKSLTWLLITPIKVVVTLSLMIIVMMFLNFDQLFIYFHELLFRNNDWLFDPNTDPVINMLPDTFFLECFGLFFIFFCGALGLIYWLGRRSLARFVK</sequence>
<gene>
    <name evidence="2" type="ORF">HMPREF9104_02784</name>
</gene>
<dbReference type="AlphaFoldDB" id="H1LJJ2"/>
<keyword evidence="1" id="KW-0472">Membrane</keyword>
<evidence type="ECO:0000313" key="2">
    <source>
        <dbReference type="EMBL" id="EHO48564.1"/>
    </source>
</evidence>
<reference evidence="2 3" key="1">
    <citation type="submission" date="2011-09" db="EMBL/GenBank/DDBJ databases">
        <authorList>
            <person name="Weinstock G."/>
            <person name="Sodergren E."/>
            <person name="Clifton S."/>
            <person name="Fulton L."/>
            <person name="Fulton B."/>
            <person name="Courtney L."/>
            <person name="Fronick C."/>
            <person name="Harrison M."/>
            <person name="Strong C."/>
            <person name="Farmer C."/>
            <person name="Delahaunty K."/>
            <person name="Markovic C."/>
            <person name="Hall O."/>
            <person name="Minx P."/>
            <person name="Tomlinson C."/>
            <person name="Mitreva M."/>
            <person name="Hou S."/>
            <person name="Chen J."/>
            <person name="Wollam A."/>
            <person name="Pepin K.H."/>
            <person name="Johnson M."/>
            <person name="Bhonagiri V."/>
            <person name="Zhang X."/>
            <person name="Suruliraj S."/>
            <person name="Warren W."/>
            <person name="Chinwalla A."/>
            <person name="Mardis E.R."/>
            <person name="Wilson R.K."/>
        </authorList>
    </citation>
    <scope>NUCLEOTIDE SEQUENCE [LARGE SCALE GENOMIC DNA]</scope>
    <source>
        <strain evidence="2 3">F0435</strain>
    </source>
</reference>
<comment type="caution">
    <text evidence="2">The sequence shown here is derived from an EMBL/GenBank/DDBJ whole genome shotgun (WGS) entry which is preliminary data.</text>
</comment>